<evidence type="ECO:0000259" key="2">
    <source>
        <dbReference type="Pfam" id="PF04892"/>
    </source>
</evidence>
<feature type="transmembrane region" description="Helical" evidence="1">
    <location>
        <begin position="79"/>
        <end position="95"/>
    </location>
</feature>
<dbReference type="EMBL" id="JAFHKR010000038">
    <property type="protein sequence ID" value="MBN3554031.1"/>
    <property type="molecule type" value="Genomic_DNA"/>
</dbReference>
<evidence type="ECO:0000313" key="3">
    <source>
        <dbReference type="EMBL" id="MBN3554031.1"/>
    </source>
</evidence>
<feature type="transmembrane region" description="Helical" evidence="1">
    <location>
        <begin position="7"/>
        <end position="26"/>
    </location>
</feature>
<accession>A0ABS2ZRJ6</accession>
<comment type="caution">
    <text evidence="3">The sequence shown here is derived from an EMBL/GenBank/DDBJ whole genome shotgun (WGS) entry which is preliminary data.</text>
</comment>
<feature type="transmembrane region" description="Helical" evidence="1">
    <location>
        <begin position="115"/>
        <end position="133"/>
    </location>
</feature>
<sequence length="148" mass="16839">MKKYGVGILVLIWIWFIYYFTASGYFTSGQTGAFIQETGLFNQDIELTNSLLRKAAHLLLFGSFAIILYVLLKKFLGTLFSYILAWELASLAGMLDEFHQQFVPDRGSSIHDMMLDSLGAFLFLTITLVINMGQTRKKRIPNDPKELV</sequence>
<dbReference type="NCBIfam" id="NF037970">
    <property type="entry name" value="vanZ_1"/>
    <property type="match status" value="1"/>
</dbReference>
<organism evidence="3 4">
    <name type="scientific">Fictibacillus nanhaiensis</name>
    <dbReference type="NCBI Taxonomy" id="742169"/>
    <lineage>
        <taxon>Bacteria</taxon>
        <taxon>Bacillati</taxon>
        <taxon>Bacillota</taxon>
        <taxon>Bacilli</taxon>
        <taxon>Bacillales</taxon>
        <taxon>Fictibacillaceae</taxon>
        <taxon>Fictibacillus</taxon>
    </lineage>
</organism>
<feature type="domain" description="VanZ-like" evidence="2">
    <location>
        <begin position="8"/>
        <end position="129"/>
    </location>
</feature>
<keyword evidence="1" id="KW-0812">Transmembrane</keyword>
<keyword evidence="1" id="KW-0472">Membrane</keyword>
<evidence type="ECO:0000313" key="4">
    <source>
        <dbReference type="Proteomes" id="UP001296923"/>
    </source>
</evidence>
<feature type="transmembrane region" description="Helical" evidence="1">
    <location>
        <begin position="55"/>
        <end position="72"/>
    </location>
</feature>
<dbReference type="Pfam" id="PF04892">
    <property type="entry name" value="VanZ"/>
    <property type="match status" value="1"/>
</dbReference>
<protein>
    <submittedName>
        <fullName evidence="3">VanZ family protein</fullName>
    </submittedName>
</protein>
<name>A0ABS2ZRJ6_9BACL</name>
<dbReference type="Proteomes" id="UP001296923">
    <property type="component" value="Unassembled WGS sequence"/>
</dbReference>
<keyword evidence="1" id="KW-1133">Transmembrane helix</keyword>
<keyword evidence="4" id="KW-1185">Reference proteome</keyword>
<evidence type="ECO:0000256" key="1">
    <source>
        <dbReference type="SAM" id="Phobius"/>
    </source>
</evidence>
<dbReference type="InterPro" id="IPR006976">
    <property type="entry name" value="VanZ-like"/>
</dbReference>
<proteinExistence type="predicted"/>
<gene>
    <name evidence="3" type="ORF">JYA63_07140</name>
</gene>
<dbReference type="RefSeq" id="WP_205725091.1">
    <property type="nucleotide sequence ID" value="NZ_JAFHKR010000038.1"/>
</dbReference>
<reference evidence="3 4" key="1">
    <citation type="submission" date="2021-01" db="EMBL/GenBank/DDBJ databases">
        <title>Genome Sequencing of Type Strains.</title>
        <authorList>
            <person name="Lemaire J.F."/>
            <person name="Inderbitzin P."/>
            <person name="Collins S.B."/>
            <person name="Wespe N."/>
            <person name="Knight-Connoni V."/>
        </authorList>
    </citation>
    <scope>NUCLEOTIDE SEQUENCE [LARGE SCALE GENOMIC DNA]</scope>
    <source>
        <strain evidence="3 4">DSM 23009</strain>
    </source>
</reference>